<protein>
    <submittedName>
        <fullName evidence="2">Hypp5254 protein</fullName>
    </submittedName>
</protein>
<evidence type="ECO:0000313" key="2">
    <source>
        <dbReference type="EMBL" id="CAH1274056.1"/>
    </source>
</evidence>
<organism evidence="2 3">
    <name type="scientific">Branchiostoma lanceolatum</name>
    <name type="common">Common lancelet</name>
    <name type="synonym">Amphioxus lanceolatum</name>
    <dbReference type="NCBI Taxonomy" id="7740"/>
    <lineage>
        <taxon>Eukaryota</taxon>
        <taxon>Metazoa</taxon>
        <taxon>Chordata</taxon>
        <taxon>Cephalochordata</taxon>
        <taxon>Leptocardii</taxon>
        <taxon>Amphioxiformes</taxon>
        <taxon>Branchiostomatidae</taxon>
        <taxon>Branchiostoma</taxon>
    </lineage>
</organism>
<reference evidence="2" key="1">
    <citation type="submission" date="2022-01" db="EMBL/GenBank/DDBJ databases">
        <authorList>
            <person name="Braso-Vives M."/>
        </authorList>
    </citation>
    <scope>NUCLEOTIDE SEQUENCE</scope>
</reference>
<gene>
    <name evidence="2" type="primary">Hypp5254</name>
    <name evidence="2" type="ORF">BLAG_LOCUS25190</name>
</gene>
<name>A0A8K0AEJ2_BRALA</name>
<dbReference type="Proteomes" id="UP000838412">
    <property type="component" value="Chromosome 9"/>
</dbReference>
<dbReference type="EMBL" id="OV696694">
    <property type="protein sequence ID" value="CAH1274056.1"/>
    <property type="molecule type" value="Genomic_DNA"/>
</dbReference>
<evidence type="ECO:0000256" key="1">
    <source>
        <dbReference type="SAM" id="SignalP"/>
    </source>
</evidence>
<feature type="chain" id="PRO_5035425517" evidence="1">
    <location>
        <begin position="17"/>
        <end position="114"/>
    </location>
</feature>
<dbReference type="AlphaFoldDB" id="A0A8K0AEJ2"/>
<keyword evidence="1" id="KW-0732">Signal</keyword>
<feature type="signal peptide" evidence="1">
    <location>
        <begin position="1"/>
        <end position="16"/>
    </location>
</feature>
<evidence type="ECO:0000313" key="3">
    <source>
        <dbReference type="Proteomes" id="UP000838412"/>
    </source>
</evidence>
<accession>A0A8K0AEJ2</accession>
<keyword evidence="3" id="KW-1185">Reference proteome</keyword>
<proteinExistence type="predicted"/>
<dbReference type="OrthoDB" id="10483687at2759"/>
<sequence>MKTMFIVLCLLGGTFALSRDPWWSESSADEYSADDIFANLVPRALSDVEGEPAVDNVYALYSLVPGGVAKRARSMVHSFGPGLRYLLLQPRPFGARGRARGRLVYGKRSGEYYE</sequence>